<dbReference type="KEGG" id="aup:AsAng_0016270"/>
<dbReference type="EMBL" id="AP026867">
    <property type="protein sequence ID" value="BDS12341.1"/>
    <property type="molecule type" value="Genomic_DNA"/>
</dbReference>
<feature type="transmembrane region" description="Helical" evidence="1">
    <location>
        <begin position="20"/>
        <end position="40"/>
    </location>
</feature>
<keyword evidence="1" id="KW-1133">Transmembrane helix</keyword>
<protein>
    <submittedName>
        <fullName evidence="4">Uncharacterized protein</fullName>
    </submittedName>
</protein>
<evidence type="ECO:0000256" key="1">
    <source>
        <dbReference type="SAM" id="Phobius"/>
    </source>
</evidence>
<name>A0A916DUL2_9BACT</name>
<dbReference type="KEGG" id="aup:AsAng_0030620"/>
<dbReference type="AlphaFoldDB" id="A0A916DUL2"/>
<keyword evidence="5" id="KW-1185">Reference proteome</keyword>
<dbReference type="KEGG" id="aup:AsAng_0016760"/>
<accession>A0A916DUL2</accession>
<evidence type="ECO:0000313" key="5">
    <source>
        <dbReference type="Proteomes" id="UP001060919"/>
    </source>
</evidence>
<organism evidence="4 5">
    <name type="scientific">Aureispira anguillae</name>
    <dbReference type="NCBI Taxonomy" id="2864201"/>
    <lineage>
        <taxon>Bacteria</taxon>
        <taxon>Pseudomonadati</taxon>
        <taxon>Bacteroidota</taxon>
        <taxon>Saprospiria</taxon>
        <taxon>Saprospirales</taxon>
        <taxon>Saprospiraceae</taxon>
        <taxon>Aureispira</taxon>
    </lineage>
</organism>
<sequence>MDKINLLPDESEHDVRIRFFVDPLSLGMTLTGVLLLMVIYHRVLKTNG</sequence>
<evidence type="ECO:0000313" key="2">
    <source>
        <dbReference type="EMBL" id="BDS10917.1"/>
    </source>
</evidence>
<evidence type="ECO:0000313" key="3">
    <source>
        <dbReference type="EMBL" id="BDS10966.1"/>
    </source>
</evidence>
<keyword evidence="1" id="KW-0812">Transmembrane</keyword>
<reference evidence="4" key="1">
    <citation type="submission" date="2022-09" db="EMBL/GenBank/DDBJ databases">
        <title>Aureispira anguillicida sp. nov., isolated from Leptocephalus of Japanese eel Anguilla japonica.</title>
        <authorList>
            <person name="Yuasa K."/>
            <person name="Mekata T."/>
            <person name="Ikunari K."/>
        </authorList>
    </citation>
    <scope>NUCLEOTIDE SEQUENCE</scope>
    <source>
        <strain evidence="4">EL160426</strain>
    </source>
</reference>
<dbReference type="RefSeq" id="WP_264792156.1">
    <property type="nucleotide sequence ID" value="NZ_AP026867.1"/>
</dbReference>
<keyword evidence="1" id="KW-0472">Membrane</keyword>
<evidence type="ECO:0000313" key="4">
    <source>
        <dbReference type="EMBL" id="BDS12341.1"/>
    </source>
</evidence>
<gene>
    <name evidence="2" type="ORF">AsAng_0016270</name>
    <name evidence="3" type="ORF">AsAng_0016760</name>
    <name evidence="4" type="ORF">AsAng_0030620</name>
</gene>
<dbReference type="Proteomes" id="UP001060919">
    <property type="component" value="Chromosome"/>
</dbReference>
<dbReference type="EMBL" id="AP026867">
    <property type="protein sequence ID" value="BDS10917.1"/>
    <property type="molecule type" value="Genomic_DNA"/>
</dbReference>
<proteinExistence type="predicted"/>
<dbReference type="EMBL" id="AP026867">
    <property type="protein sequence ID" value="BDS10966.1"/>
    <property type="molecule type" value="Genomic_DNA"/>
</dbReference>